<sequence length="73" mass="8383">MVKRYAKKAGIDKDITPHTLRHTFATSFIRQGQNVMRLKKILGHSDISTTQIYVTLANKDIEEAMNGFKEFEV</sequence>
<dbReference type="InterPro" id="IPR013762">
    <property type="entry name" value="Integrase-like_cat_sf"/>
</dbReference>
<dbReference type="GO" id="GO:0006310">
    <property type="term" value="P:DNA recombination"/>
    <property type="evidence" value="ECO:0007669"/>
    <property type="project" value="UniProtKB-KW"/>
</dbReference>
<dbReference type="Pfam" id="PF00589">
    <property type="entry name" value="Phage_integrase"/>
    <property type="match status" value="1"/>
</dbReference>
<dbReference type="InterPro" id="IPR002104">
    <property type="entry name" value="Integrase_catalytic"/>
</dbReference>
<evidence type="ECO:0000259" key="3">
    <source>
        <dbReference type="PROSITE" id="PS51898"/>
    </source>
</evidence>
<dbReference type="PANTHER" id="PTHR30349">
    <property type="entry name" value="PHAGE INTEGRASE-RELATED"/>
    <property type="match status" value="1"/>
</dbReference>
<proteinExistence type="predicted"/>
<reference evidence="4" key="1">
    <citation type="journal article" date="2014" name="Front. Microbiol.">
        <title>High frequency of phylogenetically diverse reductive dehalogenase-homologous genes in deep subseafloor sedimentary metagenomes.</title>
        <authorList>
            <person name="Kawai M."/>
            <person name="Futagami T."/>
            <person name="Toyoda A."/>
            <person name="Takaki Y."/>
            <person name="Nishi S."/>
            <person name="Hori S."/>
            <person name="Arai W."/>
            <person name="Tsubouchi T."/>
            <person name="Morono Y."/>
            <person name="Uchiyama I."/>
            <person name="Ito T."/>
            <person name="Fujiyama A."/>
            <person name="Inagaki F."/>
            <person name="Takami H."/>
        </authorList>
    </citation>
    <scope>NUCLEOTIDE SEQUENCE</scope>
    <source>
        <strain evidence="4">Expedition CK06-06</strain>
    </source>
</reference>
<name>X1A2C9_9ZZZZ</name>
<dbReference type="GO" id="GO:0015074">
    <property type="term" value="P:DNA integration"/>
    <property type="evidence" value="ECO:0007669"/>
    <property type="project" value="InterPro"/>
</dbReference>
<keyword evidence="2" id="KW-0233">DNA recombination</keyword>
<accession>X1A2C9</accession>
<organism evidence="4">
    <name type="scientific">marine sediment metagenome</name>
    <dbReference type="NCBI Taxonomy" id="412755"/>
    <lineage>
        <taxon>unclassified sequences</taxon>
        <taxon>metagenomes</taxon>
        <taxon>ecological metagenomes</taxon>
    </lineage>
</organism>
<evidence type="ECO:0000313" key="4">
    <source>
        <dbReference type="EMBL" id="GAG54426.1"/>
    </source>
</evidence>
<dbReference type="Gene3D" id="1.10.443.10">
    <property type="entry name" value="Intergrase catalytic core"/>
    <property type="match status" value="1"/>
</dbReference>
<dbReference type="AlphaFoldDB" id="X1A2C9"/>
<evidence type="ECO:0000256" key="2">
    <source>
        <dbReference type="ARBA" id="ARBA00023172"/>
    </source>
</evidence>
<gene>
    <name evidence="4" type="ORF">S01H4_11302</name>
</gene>
<dbReference type="SUPFAM" id="SSF56349">
    <property type="entry name" value="DNA breaking-rejoining enzymes"/>
    <property type="match status" value="1"/>
</dbReference>
<dbReference type="PROSITE" id="PS51898">
    <property type="entry name" value="TYR_RECOMBINASE"/>
    <property type="match status" value="1"/>
</dbReference>
<protein>
    <recommendedName>
        <fullName evidence="3">Tyr recombinase domain-containing protein</fullName>
    </recommendedName>
</protein>
<dbReference type="EMBL" id="BART01004534">
    <property type="protein sequence ID" value="GAG54426.1"/>
    <property type="molecule type" value="Genomic_DNA"/>
</dbReference>
<dbReference type="PANTHER" id="PTHR30349:SF41">
    <property type="entry name" value="INTEGRASE_RECOMBINASE PROTEIN MJ0367-RELATED"/>
    <property type="match status" value="1"/>
</dbReference>
<evidence type="ECO:0000256" key="1">
    <source>
        <dbReference type="ARBA" id="ARBA00023125"/>
    </source>
</evidence>
<dbReference type="InterPro" id="IPR011010">
    <property type="entry name" value="DNA_brk_join_enz"/>
</dbReference>
<comment type="caution">
    <text evidence="4">The sequence shown here is derived from an EMBL/GenBank/DDBJ whole genome shotgun (WGS) entry which is preliminary data.</text>
</comment>
<keyword evidence="1" id="KW-0238">DNA-binding</keyword>
<dbReference type="InterPro" id="IPR050090">
    <property type="entry name" value="Tyrosine_recombinase_XerCD"/>
</dbReference>
<feature type="domain" description="Tyr recombinase" evidence="3">
    <location>
        <begin position="1"/>
        <end position="66"/>
    </location>
</feature>
<dbReference type="GO" id="GO:0003677">
    <property type="term" value="F:DNA binding"/>
    <property type="evidence" value="ECO:0007669"/>
    <property type="project" value="UniProtKB-KW"/>
</dbReference>